<evidence type="ECO:0000313" key="4">
    <source>
        <dbReference type="EnsemblPlants" id="TraesCS4B02G374500.1"/>
    </source>
</evidence>
<reference evidence="4" key="2">
    <citation type="submission" date="2018-10" db="UniProtKB">
        <authorList>
            <consortium name="EnsemblPlants"/>
        </authorList>
    </citation>
    <scope>IDENTIFICATION</scope>
</reference>
<name>A0A3B6IZL5_WHEAT</name>
<dbReference type="SMR" id="A0A3B6IZL5"/>
<dbReference type="Pfam" id="PF02861">
    <property type="entry name" value="Clp_N"/>
    <property type="match status" value="1"/>
</dbReference>
<keyword evidence="1" id="KW-0677">Repeat</keyword>
<dbReference type="Gene3D" id="1.10.1780.10">
    <property type="entry name" value="Clp, N-terminal domain"/>
    <property type="match status" value="1"/>
</dbReference>
<dbReference type="Gene3D" id="3.40.50.300">
    <property type="entry name" value="P-loop containing nucleotide triphosphate hydrolases"/>
    <property type="match status" value="1"/>
</dbReference>
<feature type="region of interest" description="Disordered" evidence="2">
    <location>
        <begin position="192"/>
        <end position="223"/>
    </location>
</feature>
<evidence type="ECO:0000259" key="3">
    <source>
        <dbReference type="PROSITE" id="PS51903"/>
    </source>
</evidence>
<dbReference type="PROSITE" id="PS51903">
    <property type="entry name" value="CLP_R"/>
    <property type="match status" value="1"/>
</dbReference>
<accession>A0A3B6IZL5</accession>
<dbReference type="SUPFAM" id="SSF81923">
    <property type="entry name" value="Double Clp-N motif"/>
    <property type="match status" value="1"/>
</dbReference>
<dbReference type="InterPro" id="IPR004176">
    <property type="entry name" value="Clp_R_N"/>
</dbReference>
<dbReference type="InterPro" id="IPR051650">
    <property type="entry name" value="SL_signaling_regulator"/>
</dbReference>
<evidence type="ECO:0000256" key="1">
    <source>
        <dbReference type="PROSITE-ProRule" id="PRU01251"/>
    </source>
</evidence>
<dbReference type="Proteomes" id="UP000019116">
    <property type="component" value="Chromosome 4B"/>
</dbReference>
<evidence type="ECO:0000313" key="5">
    <source>
        <dbReference type="Proteomes" id="UP000019116"/>
    </source>
</evidence>
<dbReference type="InterPro" id="IPR036628">
    <property type="entry name" value="Clp_N_dom_sf"/>
</dbReference>
<dbReference type="GO" id="GO:0005634">
    <property type="term" value="C:nucleus"/>
    <property type="evidence" value="ECO:0000318"/>
    <property type="project" value="GO_Central"/>
</dbReference>
<keyword evidence="5" id="KW-1185">Reference proteome</keyword>
<dbReference type="Gramene" id="TraesCS4B03G0961900.1">
    <property type="protein sequence ID" value="TraesCS4B03G0961900.1.CDS"/>
    <property type="gene ID" value="TraesCS4B03G0961900"/>
</dbReference>
<dbReference type="EnsemblPlants" id="TraesCS4B02G374500.1">
    <property type="protein sequence ID" value="TraesCS4B02G374500.1"/>
    <property type="gene ID" value="TraesCS4B02G374500"/>
</dbReference>
<dbReference type="OrthoDB" id="687835at2759"/>
<dbReference type="GO" id="GO:0044183">
    <property type="term" value="F:protein folding chaperone"/>
    <property type="evidence" value="ECO:0000318"/>
    <property type="project" value="GO_Central"/>
</dbReference>
<protein>
    <recommendedName>
        <fullName evidence="3">Clp R domain-containing protein</fullName>
    </recommendedName>
</protein>
<evidence type="ECO:0000256" key="2">
    <source>
        <dbReference type="SAM" id="MobiDB-lite"/>
    </source>
</evidence>
<dbReference type="PANTHER" id="PTHR43572">
    <property type="entry name" value="CHAPERONE PROTEIN CLPD, CHLOROPLASTIC"/>
    <property type="match status" value="1"/>
</dbReference>
<dbReference type="Gramene" id="TraesCS4B02G374500.1">
    <property type="protein sequence ID" value="TraesCS4B02G374500.1"/>
    <property type="gene ID" value="TraesCS4B02G374500"/>
</dbReference>
<dbReference type="STRING" id="4565.A0A3B6IZL5"/>
<dbReference type="AlphaFoldDB" id="A0A3B6IZL5"/>
<dbReference type="PANTHER" id="PTHR43572:SF76">
    <property type="entry name" value="CLP R DOMAIN-CONTAINING PROTEIN"/>
    <property type="match status" value="1"/>
</dbReference>
<dbReference type="Gramene" id="TraesCLE_scaffold_028951_01G000100.1">
    <property type="protein sequence ID" value="TraesCLE_scaffold_028951_01G000100.1"/>
    <property type="gene ID" value="TraesCLE_scaffold_028951_01G000100"/>
</dbReference>
<reference evidence="4" key="1">
    <citation type="submission" date="2018-08" db="EMBL/GenBank/DDBJ databases">
        <authorList>
            <person name="Rossello M."/>
        </authorList>
    </citation>
    <scope>NUCLEOTIDE SEQUENCE [LARGE SCALE GENOMIC DNA]</scope>
    <source>
        <strain evidence="4">cv. Chinese Spring</strain>
    </source>
</reference>
<dbReference type="InterPro" id="IPR027417">
    <property type="entry name" value="P-loop_NTPase"/>
</dbReference>
<dbReference type="PaxDb" id="4565-Traes_4BL_5F76DA9BE.1"/>
<feature type="domain" description="Clp R" evidence="3">
    <location>
        <begin position="4"/>
        <end position="158"/>
    </location>
</feature>
<sequence>MRVTDGHSLGEDAAAVVGQAVSLAARRGHAQVTPLHIASAMLSSPAPASILRAACIRSQSHPLQHNLLDLCLDLALGRLVVTVAHHGGDPAPSNAFVALLKRAQARPCRRTGGAGGKVELEKLVASVLDDPSVDRVMRAAGFSSSHVRASVVASLEQSTRAGCDVVAPSPNPVADGIIAGGGQPSLQTVPVGSGCQPSKAKSGAGRLATFGGTEPDKTTASFPPWLRRFKDKTPNRLTYSGTSLQANAACRLRKFTELTATNLKILCAALELRVPWHGSIVPGISSTVLRCRSGVTRTKPSGTSSSTWLFFLGRDGGGKMAVARELARLVFGSYAEFTALQVQGNADIPTHGSKLALKRPRSTETSNDGNLRARLFKAVGENPHRVILIDGVD</sequence>
<proteinExistence type="predicted"/>
<organism evidence="4">
    <name type="scientific">Triticum aestivum</name>
    <name type="common">Wheat</name>
    <dbReference type="NCBI Taxonomy" id="4565"/>
    <lineage>
        <taxon>Eukaryota</taxon>
        <taxon>Viridiplantae</taxon>
        <taxon>Streptophyta</taxon>
        <taxon>Embryophyta</taxon>
        <taxon>Tracheophyta</taxon>
        <taxon>Spermatophyta</taxon>
        <taxon>Magnoliopsida</taxon>
        <taxon>Liliopsida</taxon>
        <taxon>Poales</taxon>
        <taxon>Poaceae</taxon>
        <taxon>BOP clade</taxon>
        <taxon>Pooideae</taxon>
        <taxon>Triticodae</taxon>
        <taxon>Triticeae</taxon>
        <taxon>Triticinae</taxon>
        <taxon>Triticum</taxon>
    </lineage>
</organism>
<dbReference type="OMA" id="CIRSQSH"/>